<dbReference type="EMBL" id="CAJJDO010000039">
    <property type="protein sequence ID" value="CAD8163634.1"/>
    <property type="molecule type" value="Genomic_DNA"/>
</dbReference>
<dbReference type="OrthoDB" id="316464at2759"/>
<accession>A0A8S1UH02</accession>
<evidence type="ECO:0000313" key="2">
    <source>
        <dbReference type="EMBL" id="CAD8163634.1"/>
    </source>
</evidence>
<proteinExistence type="predicted"/>
<reference evidence="2" key="1">
    <citation type="submission" date="2021-01" db="EMBL/GenBank/DDBJ databases">
        <authorList>
            <consortium name="Genoscope - CEA"/>
            <person name="William W."/>
        </authorList>
    </citation>
    <scope>NUCLEOTIDE SEQUENCE</scope>
</reference>
<evidence type="ECO:0000313" key="3">
    <source>
        <dbReference type="Proteomes" id="UP000689195"/>
    </source>
</evidence>
<gene>
    <name evidence="2" type="ORF">PPENT_87.1.T0390319</name>
</gene>
<comment type="caution">
    <text evidence="2">The sequence shown here is derived from an EMBL/GenBank/DDBJ whole genome shotgun (WGS) entry which is preliminary data.</text>
</comment>
<keyword evidence="1" id="KW-0175">Coiled coil</keyword>
<dbReference type="AlphaFoldDB" id="A0A8S1UH02"/>
<organism evidence="2 3">
    <name type="scientific">Paramecium pentaurelia</name>
    <dbReference type="NCBI Taxonomy" id="43138"/>
    <lineage>
        <taxon>Eukaryota</taxon>
        <taxon>Sar</taxon>
        <taxon>Alveolata</taxon>
        <taxon>Ciliophora</taxon>
        <taxon>Intramacronucleata</taxon>
        <taxon>Oligohymenophorea</taxon>
        <taxon>Peniculida</taxon>
        <taxon>Parameciidae</taxon>
        <taxon>Paramecium</taxon>
    </lineage>
</organism>
<keyword evidence="3" id="KW-1185">Reference proteome</keyword>
<sequence length="327" mass="38222">MIGEKIQQISQFVEITISQAFHQISQERLVQCNFANEIVAEITPLIDQIVYLNKEKQQKFELAQITNVELQKILQELKERKKNDVNNYDQLYQESHALLQQKEQEIIQLNDTQNQIIKNQQETIKELLKQKDDFMLENNKLNELIKQQQENIIQDQQLQTPILLNSFTFSEIYKQPSCQVSQNGKLFFNKSLFYSCLCDQAIPKQGNIVTNQTMVGIGAKEIISKSGYSNIHLPGNGQRQFIFSAYLIMSSGYCFSHHQQDKYHDSIPFTFTNNDIIIIEVDIQKQYIKWIKQSTKEFFLLDIDPNYEYYPCINGTGKVEILNEIIT</sequence>
<dbReference type="Proteomes" id="UP000689195">
    <property type="component" value="Unassembled WGS sequence"/>
</dbReference>
<protein>
    <submittedName>
        <fullName evidence="2">Uncharacterized protein</fullName>
    </submittedName>
</protein>
<name>A0A8S1UH02_9CILI</name>
<evidence type="ECO:0000256" key="1">
    <source>
        <dbReference type="SAM" id="Coils"/>
    </source>
</evidence>
<feature type="coiled-coil region" evidence="1">
    <location>
        <begin position="60"/>
        <end position="158"/>
    </location>
</feature>